<keyword evidence="3" id="KW-1133">Transmembrane helix</keyword>
<evidence type="ECO:0000256" key="4">
    <source>
        <dbReference type="ARBA" id="ARBA00023098"/>
    </source>
</evidence>
<keyword evidence="4" id="KW-0443">Lipid metabolism</keyword>
<accession>A0A4Y2J6S2</accession>
<keyword evidence="5" id="KW-0472">Membrane</keyword>
<sequence length="243" mass="28496">AFTPGVPVQPCFIRYKNNLDTITWSWEGPGALKQLWLTLTQFYISCELEFLPVYRPTEQERQNPRLFADNVQHFVSSWTNTPVSDFCLEDARFLKVAKDRRLPPTVALVKLLRLRRTLGNQDMNPEDELKQLEEKRKSFAPLRGDVQHLASYLGLERCPEALKEFFRILDQQKKNSLDVRVYDIGLWMLRTDVKMREKMQGAFQILDEKSENLDIIALYWKGIKSLKNLKAIDKFDPEELSRS</sequence>
<keyword evidence="2" id="KW-0812">Transmembrane</keyword>
<dbReference type="Proteomes" id="UP000499080">
    <property type="component" value="Unassembled WGS sequence"/>
</dbReference>
<evidence type="ECO:0000256" key="5">
    <source>
        <dbReference type="ARBA" id="ARBA00023136"/>
    </source>
</evidence>
<dbReference type="GO" id="GO:0006629">
    <property type="term" value="P:lipid metabolic process"/>
    <property type="evidence" value="ECO:0007669"/>
    <property type="project" value="UniProtKB-KW"/>
</dbReference>
<dbReference type="EMBL" id="BGPR01003250">
    <property type="protein sequence ID" value="GBM85625.1"/>
    <property type="molecule type" value="Genomic_DNA"/>
</dbReference>
<organism evidence="7 8">
    <name type="scientific">Araneus ventricosus</name>
    <name type="common">Orbweaver spider</name>
    <name type="synonym">Epeira ventricosa</name>
    <dbReference type="NCBI Taxonomy" id="182803"/>
    <lineage>
        <taxon>Eukaryota</taxon>
        <taxon>Metazoa</taxon>
        <taxon>Ecdysozoa</taxon>
        <taxon>Arthropoda</taxon>
        <taxon>Chelicerata</taxon>
        <taxon>Arachnida</taxon>
        <taxon>Araneae</taxon>
        <taxon>Araneomorphae</taxon>
        <taxon>Entelegynae</taxon>
        <taxon>Araneoidea</taxon>
        <taxon>Araneidae</taxon>
        <taxon>Araneus</taxon>
    </lineage>
</organism>
<evidence type="ECO:0000256" key="3">
    <source>
        <dbReference type="ARBA" id="ARBA00022989"/>
    </source>
</evidence>
<name>A0A4Y2J6S2_ARAVE</name>
<evidence type="ECO:0000256" key="2">
    <source>
        <dbReference type="ARBA" id="ARBA00022692"/>
    </source>
</evidence>
<evidence type="ECO:0000256" key="6">
    <source>
        <dbReference type="ARBA" id="ARBA00023315"/>
    </source>
</evidence>
<evidence type="ECO:0000313" key="8">
    <source>
        <dbReference type="Proteomes" id="UP000499080"/>
    </source>
</evidence>
<evidence type="ECO:0000256" key="1">
    <source>
        <dbReference type="ARBA" id="ARBA00022679"/>
    </source>
</evidence>
<protein>
    <submittedName>
        <fullName evidence="7">Lysophosphatidylcholine acyltransferase 1</fullName>
    </submittedName>
</protein>
<keyword evidence="1 7" id="KW-0808">Transferase</keyword>
<dbReference type="PANTHER" id="PTHR23063:SF52">
    <property type="entry name" value="LYSOPHOSPHATIDYLCHOLINE ACYLTRANSFERASE"/>
    <property type="match status" value="1"/>
</dbReference>
<dbReference type="AlphaFoldDB" id="A0A4Y2J6S2"/>
<dbReference type="GO" id="GO:0042171">
    <property type="term" value="F:lysophosphatidic acid acyltransferase activity"/>
    <property type="evidence" value="ECO:0007669"/>
    <property type="project" value="TreeGrafter"/>
</dbReference>
<dbReference type="OrthoDB" id="272512at2759"/>
<gene>
    <name evidence="7" type="primary">Lpcat1</name>
    <name evidence="7" type="ORF">AVEN_45821_1</name>
</gene>
<proteinExistence type="predicted"/>
<comment type="caution">
    <text evidence="7">The sequence shown here is derived from an EMBL/GenBank/DDBJ whole genome shotgun (WGS) entry which is preliminary data.</text>
</comment>
<feature type="non-terminal residue" evidence="7">
    <location>
        <position position="1"/>
    </location>
</feature>
<keyword evidence="8" id="KW-1185">Reference proteome</keyword>
<reference evidence="7 8" key="1">
    <citation type="journal article" date="2019" name="Sci. Rep.">
        <title>Orb-weaving spider Araneus ventricosus genome elucidates the spidroin gene catalogue.</title>
        <authorList>
            <person name="Kono N."/>
            <person name="Nakamura H."/>
            <person name="Ohtoshi R."/>
            <person name="Moran D.A.P."/>
            <person name="Shinohara A."/>
            <person name="Yoshida Y."/>
            <person name="Fujiwara M."/>
            <person name="Mori M."/>
            <person name="Tomita M."/>
            <person name="Arakawa K."/>
        </authorList>
    </citation>
    <scope>NUCLEOTIDE SEQUENCE [LARGE SCALE GENOMIC DNA]</scope>
</reference>
<evidence type="ECO:0000313" key="7">
    <source>
        <dbReference type="EMBL" id="GBM85625.1"/>
    </source>
</evidence>
<dbReference type="GO" id="GO:0005783">
    <property type="term" value="C:endoplasmic reticulum"/>
    <property type="evidence" value="ECO:0007669"/>
    <property type="project" value="TreeGrafter"/>
</dbReference>
<keyword evidence="6 7" id="KW-0012">Acyltransferase</keyword>
<dbReference type="PANTHER" id="PTHR23063">
    <property type="entry name" value="PHOSPHOLIPID ACYLTRANSFERASE"/>
    <property type="match status" value="1"/>
</dbReference>